<evidence type="ECO:0000256" key="1">
    <source>
        <dbReference type="SAM" id="MobiDB-lite"/>
    </source>
</evidence>
<sequence length="598" mass="70405">MDGKEGPVSKSQVTQRKGQGRSHGGAVEESSSSEKEGKDGRQGRDGSQQNGGAQSNGEPNGLEGEKIKISTRSIVLFQVFLFVVFFFVLLIGSFNFSFKLFQVREKHLYEVLNSIKDLSSCGYTHYRTEAEEGGEPVRHENPDQLINCTNDLSNEGLNFKYYFTRGKHYKKTEKKIEKMKKKKEKNADIKIFICLNKKKKLFHFTNFYDAILWGKKCVLKIVTFFFNEIWNALFAKELDNSNDVVVEQFLNEDYVKFGGEVAATYARFKKLMRVTKSYRKKYYVDMESLFYLYLDDICYYHDFALLGGNSPPHPEQQPKHSPKRKDITLLVKHISKYLKDEVLLSMLHTLYFGICVDGTVLKNSTNGGQRNVKKKNFPTSLNNGHILEDIKTYEGYYEVYHKMEKMRNASRYITFLSKIRKKIKTIASLKSLNGCFKKYIANLKTIPFYFFLDDFFDTPCYVYNELISNILRYYYKGIFLYFIILLGCIHVFFSPFPITLVHFRRFFIYFLIIMYRLFILYFIPSIIQYIIFKFHYFKEEEHMHIFDYSDHVILFSTLLFIISLETKAIEYTIRHQKVSSDYFHFNAYASLRDKFPVD</sequence>
<evidence type="ECO:0000313" key="3">
    <source>
        <dbReference type="EMBL" id="ANQ08376.1"/>
    </source>
</evidence>
<protein>
    <submittedName>
        <fullName evidence="3">Uncharacterized protein</fullName>
    </submittedName>
</protein>
<feature type="compositionally biased region" description="Low complexity" evidence="1">
    <location>
        <begin position="46"/>
        <end position="57"/>
    </location>
</feature>
<accession>A0A1B1E019</accession>
<dbReference type="KEGG" id="pcot:PCOAH_00024530"/>
<feature type="transmembrane region" description="Helical" evidence="2">
    <location>
        <begin position="473"/>
        <end position="494"/>
    </location>
</feature>
<keyword evidence="2" id="KW-0812">Transmembrane</keyword>
<dbReference type="GeneID" id="30909181"/>
<reference evidence="4" key="1">
    <citation type="submission" date="2016-06" db="EMBL/GenBank/DDBJ databases">
        <title>First high quality genome sequence of Plasmodium coatneyi using continuous long reads from single molecule, real-time sequencing.</title>
        <authorList>
            <person name="Chien J.-T."/>
            <person name="Pakala S.B."/>
            <person name="Geraldo J.A."/>
            <person name="Lapp S.A."/>
            <person name="Barnwell J.W."/>
            <person name="Kissinger J.C."/>
            <person name="Galinski M.R."/>
            <person name="Humphrey J.C."/>
        </authorList>
    </citation>
    <scope>NUCLEOTIDE SEQUENCE [LARGE SCALE GENOMIC DNA]</scope>
    <source>
        <strain evidence="4">Hackeri</strain>
    </source>
</reference>
<dbReference type="Proteomes" id="UP000092716">
    <property type="component" value="Chromosome 9"/>
</dbReference>
<feature type="compositionally biased region" description="Basic and acidic residues" evidence="1">
    <location>
        <begin position="32"/>
        <end position="44"/>
    </location>
</feature>
<proteinExistence type="predicted"/>
<organism evidence="3 4">
    <name type="scientific">Plasmodium coatneyi</name>
    <dbReference type="NCBI Taxonomy" id="208452"/>
    <lineage>
        <taxon>Eukaryota</taxon>
        <taxon>Sar</taxon>
        <taxon>Alveolata</taxon>
        <taxon>Apicomplexa</taxon>
        <taxon>Aconoidasida</taxon>
        <taxon>Haemosporida</taxon>
        <taxon>Plasmodiidae</taxon>
        <taxon>Plasmodium</taxon>
    </lineage>
</organism>
<feature type="transmembrane region" description="Helical" evidence="2">
    <location>
        <begin position="74"/>
        <end position="96"/>
    </location>
</feature>
<evidence type="ECO:0000313" key="4">
    <source>
        <dbReference type="Proteomes" id="UP000092716"/>
    </source>
</evidence>
<keyword evidence="4" id="KW-1185">Reference proteome</keyword>
<feature type="region of interest" description="Disordered" evidence="1">
    <location>
        <begin position="1"/>
        <end position="62"/>
    </location>
</feature>
<evidence type="ECO:0000256" key="2">
    <source>
        <dbReference type="SAM" id="Phobius"/>
    </source>
</evidence>
<gene>
    <name evidence="3" type="ORF">PCOAH_00024530</name>
</gene>
<dbReference type="VEuPathDB" id="PlasmoDB:PCOAH_00024530"/>
<keyword evidence="2" id="KW-0472">Membrane</keyword>
<feature type="transmembrane region" description="Helical" evidence="2">
    <location>
        <begin position="551"/>
        <end position="569"/>
    </location>
</feature>
<dbReference type="RefSeq" id="XP_019915071.1">
    <property type="nucleotide sequence ID" value="XM_020059258.1"/>
</dbReference>
<dbReference type="EMBL" id="CP016247">
    <property type="protein sequence ID" value="ANQ08376.1"/>
    <property type="molecule type" value="Genomic_DNA"/>
</dbReference>
<keyword evidence="2" id="KW-1133">Transmembrane helix</keyword>
<dbReference type="AlphaFoldDB" id="A0A1B1E019"/>
<name>A0A1B1E019_9APIC</name>
<feature type="transmembrane region" description="Helical" evidence="2">
    <location>
        <begin position="506"/>
        <end position="531"/>
    </location>
</feature>
<dbReference type="OrthoDB" id="377495at2759"/>